<dbReference type="Proteomes" id="UP001614394">
    <property type="component" value="Unassembled WGS sequence"/>
</dbReference>
<proteinExistence type="predicted"/>
<keyword evidence="2" id="KW-1185">Reference proteome</keyword>
<accession>A0ABW8C5H9</accession>
<name>A0ABW8C5H9_9ACTN</name>
<evidence type="ECO:0000313" key="1">
    <source>
        <dbReference type="EMBL" id="MFI9101679.1"/>
    </source>
</evidence>
<sequence length="97" mass="10240">MRTYIGHQQVVGSEEFEELALGIDRELFLGVEDETGEGRAARQAAARDVLADLVAQGAAGDEVAAWDALYAEALTRTVPLLRSSARSVRVPGAGEAA</sequence>
<evidence type="ECO:0000313" key="2">
    <source>
        <dbReference type="Proteomes" id="UP001614394"/>
    </source>
</evidence>
<comment type="caution">
    <text evidence="1">The sequence shown here is derived from an EMBL/GenBank/DDBJ whole genome shotgun (WGS) entry which is preliminary data.</text>
</comment>
<dbReference type="EMBL" id="JBITYG010000003">
    <property type="protein sequence ID" value="MFI9101679.1"/>
    <property type="molecule type" value="Genomic_DNA"/>
</dbReference>
<organism evidence="1 2">
    <name type="scientific">Streptomyces fildesensis</name>
    <dbReference type="NCBI Taxonomy" id="375757"/>
    <lineage>
        <taxon>Bacteria</taxon>
        <taxon>Bacillati</taxon>
        <taxon>Actinomycetota</taxon>
        <taxon>Actinomycetes</taxon>
        <taxon>Kitasatosporales</taxon>
        <taxon>Streptomycetaceae</taxon>
        <taxon>Streptomyces</taxon>
    </lineage>
</organism>
<reference evidence="1 2" key="1">
    <citation type="submission" date="2024-10" db="EMBL/GenBank/DDBJ databases">
        <title>The Natural Products Discovery Center: Release of the First 8490 Sequenced Strains for Exploring Actinobacteria Biosynthetic Diversity.</title>
        <authorList>
            <person name="Kalkreuter E."/>
            <person name="Kautsar S.A."/>
            <person name="Yang D."/>
            <person name="Bader C.D."/>
            <person name="Teijaro C.N."/>
            <person name="Fluegel L."/>
            <person name="Davis C.M."/>
            <person name="Simpson J.R."/>
            <person name="Lauterbach L."/>
            <person name="Steele A.D."/>
            <person name="Gui C."/>
            <person name="Meng S."/>
            <person name="Li G."/>
            <person name="Viehrig K."/>
            <person name="Ye F."/>
            <person name="Su P."/>
            <person name="Kiefer A.F."/>
            <person name="Nichols A."/>
            <person name="Cepeda A.J."/>
            <person name="Yan W."/>
            <person name="Fan B."/>
            <person name="Jiang Y."/>
            <person name="Adhikari A."/>
            <person name="Zheng C.-J."/>
            <person name="Schuster L."/>
            <person name="Cowan T.M."/>
            <person name="Smanski M.J."/>
            <person name="Chevrette M.G."/>
            <person name="De Carvalho L.P.S."/>
            <person name="Shen B."/>
        </authorList>
    </citation>
    <scope>NUCLEOTIDE SEQUENCE [LARGE SCALE GENOMIC DNA]</scope>
    <source>
        <strain evidence="1 2">NPDC053399</strain>
    </source>
</reference>
<gene>
    <name evidence="1" type="ORF">ACIGXA_14260</name>
</gene>
<dbReference type="RefSeq" id="WP_399648346.1">
    <property type="nucleotide sequence ID" value="NZ_JBITYG010000003.1"/>
</dbReference>
<protein>
    <submittedName>
        <fullName evidence="1">Uncharacterized protein</fullName>
    </submittedName>
</protein>